<dbReference type="Proteomes" id="UP000033664">
    <property type="component" value="Unassembled WGS sequence"/>
</dbReference>
<feature type="binding site" evidence="6">
    <location>
        <position position="323"/>
    </location>
    <ligand>
        <name>Ca(2+)</name>
        <dbReference type="ChEBI" id="CHEBI:29108"/>
    </ligand>
</feature>
<dbReference type="eggNOG" id="COG2366">
    <property type="taxonomic scope" value="Bacteria"/>
</dbReference>
<dbReference type="Gene3D" id="1.10.439.10">
    <property type="entry name" value="Penicillin Amidohydrolase, domain 1"/>
    <property type="match status" value="1"/>
</dbReference>
<dbReference type="PANTHER" id="PTHR34218">
    <property type="entry name" value="PEPTIDASE S45 PENICILLIN AMIDASE"/>
    <property type="match status" value="1"/>
</dbReference>
<feature type="binding site" evidence="6">
    <location>
        <position position="326"/>
    </location>
    <ligand>
        <name>Ca(2+)</name>
        <dbReference type="ChEBI" id="CHEBI:29108"/>
    </ligand>
</feature>
<dbReference type="PIRSF" id="PIRSF001227">
    <property type="entry name" value="Pen_acylase"/>
    <property type="match status" value="1"/>
</dbReference>
<reference evidence="7 8" key="1">
    <citation type="journal article" date="2015" name="BMC Genomics">
        <title>Genome mining reveals unlocked bioactive potential of marine Gram-negative bacteria.</title>
        <authorList>
            <person name="Machado H."/>
            <person name="Sonnenschein E.C."/>
            <person name="Melchiorsen J."/>
            <person name="Gram L."/>
        </authorList>
    </citation>
    <scope>NUCLEOTIDE SEQUENCE [LARGE SCALE GENOMIC DNA]</scope>
    <source>
        <strain evidence="7 8">S3137</strain>
    </source>
</reference>
<dbReference type="RefSeq" id="WP_045979400.1">
    <property type="nucleotide sequence ID" value="NZ_JXXY01000007.1"/>
</dbReference>
<dbReference type="InterPro" id="IPR043147">
    <property type="entry name" value="Penicillin_amidase_A-knob"/>
</dbReference>
<keyword evidence="6" id="KW-0479">Metal-binding</keyword>
<evidence type="ECO:0000256" key="6">
    <source>
        <dbReference type="PIRSR" id="PIRSR001227-2"/>
    </source>
</evidence>
<dbReference type="GeneID" id="58228892"/>
<keyword evidence="8" id="KW-1185">Reference proteome</keyword>
<proteinExistence type="inferred from homology"/>
<keyword evidence="3" id="KW-0865">Zymogen</keyword>
<dbReference type="PANTHER" id="PTHR34218:SF4">
    <property type="entry name" value="ACYL-HOMOSERINE LACTONE ACYLASE QUIP"/>
    <property type="match status" value="1"/>
</dbReference>
<protein>
    <submittedName>
        <fullName evidence="7">Hydrolase</fullName>
    </submittedName>
</protein>
<dbReference type="InterPro" id="IPR023343">
    <property type="entry name" value="Penicillin_amidase_dom1"/>
</dbReference>
<dbReference type="Pfam" id="PF01804">
    <property type="entry name" value="Penicil_amidase"/>
    <property type="match status" value="1"/>
</dbReference>
<comment type="caution">
    <text evidence="7">The sequence shown here is derived from an EMBL/GenBank/DDBJ whole genome shotgun (WGS) entry which is preliminary data.</text>
</comment>
<dbReference type="InterPro" id="IPR014395">
    <property type="entry name" value="Pen/GL7ACA/AHL_acylase"/>
</dbReference>
<dbReference type="Gene3D" id="3.60.20.10">
    <property type="entry name" value="Glutamine Phosphoribosylpyrophosphate, subunit 1, domain 1"/>
    <property type="match status" value="1"/>
</dbReference>
<evidence type="ECO:0000256" key="4">
    <source>
        <dbReference type="ARBA" id="ARBA00038735"/>
    </source>
</evidence>
<dbReference type="InterPro" id="IPR043146">
    <property type="entry name" value="Penicillin_amidase_N_B-knob"/>
</dbReference>
<evidence type="ECO:0000256" key="3">
    <source>
        <dbReference type="ARBA" id="ARBA00023145"/>
    </source>
</evidence>
<dbReference type="OrthoDB" id="9760084at2"/>
<dbReference type="EMBL" id="JXXZ01000008">
    <property type="protein sequence ID" value="KJY99276.1"/>
    <property type="molecule type" value="Genomic_DNA"/>
</dbReference>
<keyword evidence="6" id="KW-0106">Calcium</keyword>
<evidence type="ECO:0000313" key="8">
    <source>
        <dbReference type="Proteomes" id="UP000033664"/>
    </source>
</evidence>
<evidence type="ECO:0000313" key="7">
    <source>
        <dbReference type="EMBL" id="KJY99276.1"/>
    </source>
</evidence>
<comment type="cofactor">
    <cofactor evidence="6">
        <name>Ca(2+)</name>
        <dbReference type="ChEBI" id="CHEBI:29108"/>
    </cofactor>
    <text evidence="6">Binds 1 Ca(2+) ion per dimer.</text>
</comment>
<dbReference type="InterPro" id="IPR002692">
    <property type="entry name" value="S45"/>
</dbReference>
<dbReference type="MEROPS" id="S45.003"/>
<dbReference type="PATRIC" id="fig|151081.8.peg.1908"/>
<dbReference type="CDD" id="cd03747">
    <property type="entry name" value="Ntn_PGA_like"/>
    <property type="match status" value="1"/>
</dbReference>
<evidence type="ECO:0000256" key="2">
    <source>
        <dbReference type="ARBA" id="ARBA00022801"/>
    </source>
</evidence>
<name>A0A0F4PQJ9_9GAMM</name>
<dbReference type="SUPFAM" id="SSF56235">
    <property type="entry name" value="N-terminal nucleophile aminohydrolases (Ntn hydrolases)"/>
    <property type="match status" value="1"/>
</dbReference>
<evidence type="ECO:0000256" key="5">
    <source>
        <dbReference type="PIRSR" id="PIRSR001227-1"/>
    </source>
</evidence>
<organism evidence="7 8">
    <name type="scientific">Pseudoalteromonas ruthenica</name>
    <dbReference type="NCBI Taxonomy" id="151081"/>
    <lineage>
        <taxon>Bacteria</taxon>
        <taxon>Pseudomonadati</taxon>
        <taxon>Pseudomonadota</taxon>
        <taxon>Gammaproteobacteria</taxon>
        <taxon>Alteromonadales</taxon>
        <taxon>Pseudoalteromonadaceae</taxon>
        <taxon>Pseudoalteromonas</taxon>
    </lineage>
</organism>
<dbReference type="Gene3D" id="1.10.1400.10">
    <property type="match status" value="1"/>
</dbReference>
<keyword evidence="2 7" id="KW-0378">Hydrolase</keyword>
<feature type="active site" description="Nucleophile" evidence="5">
    <location>
        <position position="251"/>
    </location>
</feature>
<evidence type="ECO:0000256" key="1">
    <source>
        <dbReference type="ARBA" id="ARBA00006586"/>
    </source>
</evidence>
<dbReference type="GO" id="GO:0046872">
    <property type="term" value="F:metal ion binding"/>
    <property type="evidence" value="ECO:0007669"/>
    <property type="project" value="UniProtKB-KW"/>
</dbReference>
<comment type="subunit">
    <text evidence="4">Heterodimer of an alpha subunit and a beta subunit processed from the same precursor.</text>
</comment>
<dbReference type="Gene3D" id="2.30.120.10">
    <property type="match status" value="1"/>
</dbReference>
<comment type="similarity">
    <text evidence="1">Belongs to the peptidase S45 family.</text>
</comment>
<dbReference type="GO" id="GO:0016811">
    <property type="term" value="F:hydrolase activity, acting on carbon-nitrogen (but not peptide) bonds, in linear amides"/>
    <property type="evidence" value="ECO:0007669"/>
    <property type="project" value="InterPro"/>
</dbReference>
<dbReference type="InterPro" id="IPR029055">
    <property type="entry name" value="Ntn_hydrolases_N"/>
</dbReference>
<dbReference type="GO" id="GO:0017000">
    <property type="term" value="P:antibiotic biosynthetic process"/>
    <property type="evidence" value="ECO:0007669"/>
    <property type="project" value="InterPro"/>
</dbReference>
<sequence length="752" mass="83855">MLMWIKRLAIAVIVLLLLVTALLYAILYLSLPSLDGRGQSQSIDKVVTIKRDALGQAIVDAHSMADAAYGLGFAHSQDRFFQMDLLRRNAAGELSALFGEAALPLDKKMRFHQLRKRSKRIYAQLKPAQQQLLQRYSQGVNDAQQAQSLKTFEYLLVGADIEPWQPVDSLLVIYSMYLDLQAGTFARDMVLERIEQQFGAPMRQFLTQPSSYQSALDNSELLAPEMTIPLLPALAQHAQIREIIPSLEVGSNNWAVSGELTTSGQPMVADDMHLGLAVPIIWYRAQLNFADTQVTGVSLPGAPAIVVGSNNHIAWGFTNAYVDTSDWVRLSDDADLVEVQESIALDDGSVHQYRLLMSDYGPVREVGGQRYALSWVGHYDYALNLDLAELATTKTVTEAFQLANTAGMPVQNLVVVDAQGQLGWQPMGAIAARTQPSDTAITEQQFEQAWFSNEPQRPRVMNPKQGRIWTANARVMSAQQHQRFGDGGYALGARQQQIRDRLAAREQFGEQAFLDLQLDNEARFLGKWQALLVTTLQSEPNSPYLEAVRNWRGCACTDSIGYTLVRYFRSAVMDTVFADIESALAQESLSLGPIKRNLEPATWQLLAQPQRWQLGDKQSLLIRSFALATQRLRDKFGDDMQQWQWGKVNALALKHPFSKQIPLLSSWLDMPITPGFGDSFMPAVQRPEFGASQRFIAQPGRLKHAILAIPGGQSAHPLSSFYRAGYLQFAEHQATSLLPGEPLHRIEFRAAD</sequence>
<dbReference type="AlphaFoldDB" id="A0A0F4PQJ9"/>
<gene>
    <name evidence="7" type="ORF">TW72_10350</name>
</gene>
<accession>A0A0F4PQJ9</accession>